<dbReference type="OrthoDB" id="934591at2"/>
<reference evidence="8 9" key="1">
    <citation type="submission" date="2018-11" db="EMBL/GenBank/DDBJ databases">
        <title>Aureibaculum marinum gen. nov., sp. nov., a member of the family Flavobacteriaceae isolated from the Bohai Sea.</title>
        <authorList>
            <person name="Ji X."/>
        </authorList>
    </citation>
    <scope>NUCLEOTIDE SEQUENCE [LARGE SCALE GENOMIC DNA]</scope>
    <source>
        <strain evidence="8 9">BH-SD17</strain>
    </source>
</reference>
<dbReference type="InterPro" id="IPR038740">
    <property type="entry name" value="BioF2-like_GNAT_dom"/>
</dbReference>
<dbReference type="PANTHER" id="PTHR36174">
    <property type="entry name" value="LIPID II:GLYCINE GLYCYLTRANSFERASE"/>
    <property type="match status" value="1"/>
</dbReference>
<dbReference type="GO" id="GO:0008360">
    <property type="term" value="P:regulation of cell shape"/>
    <property type="evidence" value="ECO:0007669"/>
    <property type="project" value="UniProtKB-KW"/>
</dbReference>
<dbReference type="Gene3D" id="3.40.630.30">
    <property type="match status" value="1"/>
</dbReference>
<evidence type="ECO:0000256" key="1">
    <source>
        <dbReference type="ARBA" id="ARBA00009943"/>
    </source>
</evidence>
<keyword evidence="3" id="KW-0133">Cell shape</keyword>
<sequence length="335" mass="39121">MAYIFECNYSKINKNSWSDLVKESNIGSIYQTPEMYKFWENQKECTPYIYTLNTTNNELVAVCLVVVQYNGSGLKKHFSRRAIIYGGPVLTNNCDKQVVFNELITKVVKNLKSKAIYCEFRLSNNYCDFKPVFEENNFKYLPYQNFKIKLKDEEEVFGAFTSEKRRQIRRSFREGVEISYKNSDENILGVYNIIHQIYNDKVKKPLPKYEFFKNLAQFSNGNVVALIYEGKVIGGGFLVFDNHTVYDWYRGGLDRDYKHQYPSTVAAWAVMKYGFENKLTTFDFMGAGIKGEDYGVRKFKAQFGGELVEHGRYMRELNPILYKIAMFGLSILQKL</sequence>
<gene>
    <name evidence="8" type="ORF">EGM88_07545</name>
</gene>
<dbReference type="InterPro" id="IPR016181">
    <property type="entry name" value="Acyl_CoA_acyltransferase"/>
</dbReference>
<evidence type="ECO:0000313" key="9">
    <source>
        <dbReference type="Proteomes" id="UP000270856"/>
    </source>
</evidence>
<dbReference type="Pfam" id="PF13480">
    <property type="entry name" value="Acetyltransf_6"/>
    <property type="match status" value="1"/>
</dbReference>
<organism evidence="8 9">
    <name type="scientific">Aureibaculum marinum</name>
    <dbReference type="NCBI Taxonomy" id="2487930"/>
    <lineage>
        <taxon>Bacteria</taxon>
        <taxon>Pseudomonadati</taxon>
        <taxon>Bacteroidota</taxon>
        <taxon>Flavobacteriia</taxon>
        <taxon>Flavobacteriales</taxon>
        <taxon>Flavobacteriaceae</taxon>
        <taxon>Aureibaculum</taxon>
    </lineage>
</organism>
<comment type="similarity">
    <text evidence="1">Belongs to the FemABX family.</text>
</comment>
<dbReference type="RefSeq" id="WP_123897367.1">
    <property type="nucleotide sequence ID" value="NZ_RPFJ01000008.1"/>
</dbReference>
<evidence type="ECO:0000313" key="8">
    <source>
        <dbReference type="EMBL" id="RPD98008.1"/>
    </source>
</evidence>
<evidence type="ECO:0000256" key="6">
    <source>
        <dbReference type="ARBA" id="ARBA00023316"/>
    </source>
</evidence>
<name>A0A3N4NUJ8_9FLAO</name>
<dbReference type="InterPro" id="IPR003447">
    <property type="entry name" value="FEMABX"/>
</dbReference>
<dbReference type="Proteomes" id="UP000270856">
    <property type="component" value="Unassembled WGS sequence"/>
</dbReference>
<dbReference type="GO" id="GO:0009252">
    <property type="term" value="P:peptidoglycan biosynthetic process"/>
    <property type="evidence" value="ECO:0007669"/>
    <property type="project" value="UniProtKB-KW"/>
</dbReference>
<keyword evidence="9" id="KW-1185">Reference proteome</keyword>
<keyword evidence="5" id="KW-0012">Acyltransferase</keyword>
<comment type="caution">
    <text evidence="8">The sequence shown here is derived from an EMBL/GenBank/DDBJ whole genome shotgun (WGS) entry which is preliminary data.</text>
</comment>
<protein>
    <submittedName>
        <fullName evidence="8">Peptidoglycan bridge formation glycyltransferase FemA/FemB family protein</fullName>
    </submittedName>
</protein>
<dbReference type="AlphaFoldDB" id="A0A3N4NUJ8"/>
<dbReference type="SUPFAM" id="SSF55729">
    <property type="entry name" value="Acyl-CoA N-acyltransferases (Nat)"/>
    <property type="match status" value="2"/>
</dbReference>
<evidence type="ECO:0000259" key="7">
    <source>
        <dbReference type="Pfam" id="PF13480"/>
    </source>
</evidence>
<dbReference type="PROSITE" id="PS51191">
    <property type="entry name" value="FEMABX"/>
    <property type="match status" value="1"/>
</dbReference>
<keyword evidence="4" id="KW-0573">Peptidoglycan synthesis</keyword>
<dbReference type="EMBL" id="RPFJ01000008">
    <property type="protein sequence ID" value="RPD98008.1"/>
    <property type="molecule type" value="Genomic_DNA"/>
</dbReference>
<feature type="domain" description="BioF2-like acetyltransferase" evidence="7">
    <location>
        <begin position="165"/>
        <end position="287"/>
    </location>
</feature>
<evidence type="ECO:0000256" key="5">
    <source>
        <dbReference type="ARBA" id="ARBA00023315"/>
    </source>
</evidence>
<evidence type="ECO:0000256" key="4">
    <source>
        <dbReference type="ARBA" id="ARBA00022984"/>
    </source>
</evidence>
<evidence type="ECO:0000256" key="2">
    <source>
        <dbReference type="ARBA" id="ARBA00022679"/>
    </source>
</evidence>
<evidence type="ECO:0000256" key="3">
    <source>
        <dbReference type="ARBA" id="ARBA00022960"/>
    </source>
</evidence>
<dbReference type="GO" id="GO:0016755">
    <property type="term" value="F:aminoacyltransferase activity"/>
    <property type="evidence" value="ECO:0007669"/>
    <property type="project" value="InterPro"/>
</dbReference>
<keyword evidence="6" id="KW-0961">Cell wall biogenesis/degradation</keyword>
<dbReference type="GO" id="GO:0071555">
    <property type="term" value="P:cell wall organization"/>
    <property type="evidence" value="ECO:0007669"/>
    <property type="project" value="UniProtKB-KW"/>
</dbReference>
<dbReference type="InterPro" id="IPR050644">
    <property type="entry name" value="PG_Glycine_Bridge_Synth"/>
</dbReference>
<keyword evidence="2 8" id="KW-0808">Transferase</keyword>
<dbReference type="PANTHER" id="PTHR36174:SF1">
    <property type="entry name" value="LIPID II:GLYCINE GLYCYLTRANSFERASE"/>
    <property type="match status" value="1"/>
</dbReference>
<proteinExistence type="inferred from homology"/>
<accession>A0A3N4NUJ8</accession>